<organism evidence="3 4">
    <name type="scientific">Nesterenkonia lacusekhoensis</name>
    <dbReference type="NCBI Taxonomy" id="150832"/>
    <lineage>
        <taxon>Bacteria</taxon>
        <taxon>Bacillati</taxon>
        <taxon>Actinomycetota</taxon>
        <taxon>Actinomycetes</taxon>
        <taxon>Micrococcales</taxon>
        <taxon>Micrococcaceae</taxon>
        <taxon>Nesterenkonia</taxon>
    </lineage>
</organism>
<protein>
    <recommendedName>
        <fullName evidence="5">LPXTG cell wall anchor domain-containing protein</fullName>
    </recommendedName>
</protein>
<dbReference type="EMBL" id="JAGINX010000001">
    <property type="protein sequence ID" value="MBP2319115.1"/>
    <property type="molecule type" value="Genomic_DNA"/>
</dbReference>
<proteinExistence type="predicted"/>
<evidence type="ECO:0000256" key="2">
    <source>
        <dbReference type="SAM" id="Phobius"/>
    </source>
</evidence>
<evidence type="ECO:0000313" key="3">
    <source>
        <dbReference type="EMBL" id="MBP2319115.1"/>
    </source>
</evidence>
<gene>
    <name evidence="3" type="ORF">JOF45_002134</name>
</gene>
<evidence type="ECO:0008006" key="5">
    <source>
        <dbReference type="Google" id="ProtNLM"/>
    </source>
</evidence>
<accession>A0ABS4T4Q8</accession>
<keyword evidence="2" id="KW-0472">Membrane</keyword>
<feature type="region of interest" description="Disordered" evidence="1">
    <location>
        <begin position="1"/>
        <end position="30"/>
    </location>
</feature>
<name>A0ABS4T4Q8_9MICC</name>
<feature type="compositionally biased region" description="Basic and acidic residues" evidence="1">
    <location>
        <begin position="1"/>
        <end position="12"/>
    </location>
</feature>
<evidence type="ECO:0000256" key="1">
    <source>
        <dbReference type="SAM" id="MobiDB-lite"/>
    </source>
</evidence>
<evidence type="ECO:0000313" key="4">
    <source>
        <dbReference type="Proteomes" id="UP001519331"/>
    </source>
</evidence>
<dbReference type="Proteomes" id="UP001519331">
    <property type="component" value="Unassembled WGS sequence"/>
</dbReference>
<reference evidence="3 4" key="1">
    <citation type="submission" date="2021-03" db="EMBL/GenBank/DDBJ databases">
        <title>Sequencing the genomes of 1000 actinobacteria strains.</title>
        <authorList>
            <person name="Klenk H.-P."/>
        </authorList>
    </citation>
    <scope>NUCLEOTIDE SEQUENCE [LARGE SCALE GENOMIC DNA]</scope>
    <source>
        <strain evidence="3 4">DSM 12544</strain>
    </source>
</reference>
<comment type="caution">
    <text evidence="3">The sequence shown here is derived from an EMBL/GenBank/DDBJ whole genome shotgun (WGS) entry which is preliminary data.</text>
</comment>
<keyword evidence="2" id="KW-1133">Transmembrane helix</keyword>
<feature type="transmembrane region" description="Helical" evidence="2">
    <location>
        <begin position="32"/>
        <end position="50"/>
    </location>
</feature>
<keyword evidence="2" id="KW-0812">Transmembrane</keyword>
<dbReference type="RefSeq" id="WP_210049724.1">
    <property type="nucleotide sequence ID" value="NZ_JAGINX010000001.1"/>
</dbReference>
<sequence>MTENEHKHRTDAVDEDNEVDEDKERVRRQSSGDMGTVWWFIAATFAFILPENFGAGETIQSIGWWSGIVLMLIGAVFFVRDLRRKR</sequence>
<feature type="transmembrane region" description="Helical" evidence="2">
    <location>
        <begin position="62"/>
        <end position="79"/>
    </location>
</feature>
<keyword evidence="4" id="KW-1185">Reference proteome</keyword>